<dbReference type="InterPro" id="IPR000182">
    <property type="entry name" value="GNAT_dom"/>
</dbReference>
<dbReference type="Pfam" id="PF13302">
    <property type="entry name" value="Acetyltransf_3"/>
    <property type="match status" value="1"/>
</dbReference>
<dbReference type="RefSeq" id="WP_271313391.1">
    <property type="nucleotide sequence ID" value="NZ_JABXJJ020000033.1"/>
</dbReference>
<dbReference type="GO" id="GO:0008999">
    <property type="term" value="F:protein-N-terminal-alanine acetyltransferase activity"/>
    <property type="evidence" value="ECO:0007669"/>
    <property type="project" value="TreeGrafter"/>
</dbReference>
<gene>
    <name evidence="2" type="ORF">POF50_025000</name>
</gene>
<dbReference type="SUPFAM" id="SSF55729">
    <property type="entry name" value="Acyl-CoA N-acyltransferases (Nat)"/>
    <property type="match status" value="1"/>
</dbReference>
<proteinExistence type="predicted"/>
<accession>A0AA90H1Y5</accession>
<dbReference type="InterPro" id="IPR051908">
    <property type="entry name" value="Ribosomal_N-acetyltransferase"/>
</dbReference>
<dbReference type="GO" id="GO:1990189">
    <property type="term" value="F:protein N-terminal-serine acetyltransferase activity"/>
    <property type="evidence" value="ECO:0007669"/>
    <property type="project" value="TreeGrafter"/>
</dbReference>
<dbReference type="Gene3D" id="3.40.630.30">
    <property type="match status" value="1"/>
</dbReference>
<evidence type="ECO:0000313" key="2">
    <source>
        <dbReference type="EMBL" id="MDI5972558.1"/>
    </source>
</evidence>
<evidence type="ECO:0000259" key="1">
    <source>
        <dbReference type="PROSITE" id="PS51186"/>
    </source>
</evidence>
<organism evidence="2">
    <name type="scientific">Streptantibioticus silvisoli</name>
    <dbReference type="NCBI Taxonomy" id="2705255"/>
    <lineage>
        <taxon>Bacteria</taxon>
        <taxon>Bacillati</taxon>
        <taxon>Actinomycetota</taxon>
        <taxon>Actinomycetes</taxon>
        <taxon>Kitasatosporales</taxon>
        <taxon>Streptomycetaceae</taxon>
        <taxon>Streptantibioticus</taxon>
    </lineage>
</organism>
<sequence>MDPVTLHTERLVLRPFTPHDAEAVRAACQDPQISRWTPVPSPYTAEDARAWVGTVVPGGWAGDTEYNFAVCLRDGGTLVGAMGLLRLASLRGPRRQAELGYWTVREHRRRGHTAEAGREICRWAFEDLGVERLEWVADAGNHASRAVARRIGFVMEGTMRSHIVHRGTRRDAWLGSLLPSDLGLPQRTAYLPYEEKSAV</sequence>
<protein>
    <submittedName>
        <fullName evidence="2">GNAT family N-acetyltransferase</fullName>
    </submittedName>
</protein>
<dbReference type="InterPro" id="IPR016181">
    <property type="entry name" value="Acyl_CoA_acyltransferase"/>
</dbReference>
<dbReference type="PANTHER" id="PTHR43441:SF10">
    <property type="entry name" value="ACETYLTRANSFERASE"/>
    <property type="match status" value="1"/>
</dbReference>
<dbReference type="GO" id="GO:0005737">
    <property type="term" value="C:cytoplasm"/>
    <property type="evidence" value="ECO:0007669"/>
    <property type="project" value="TreeGrafter"/>
</dbReference>
<dbReference type="PANTHER" id="PTHR43441">
    <property type="entry name" value="RIBOSOMAL-PROTEIN-SERINE ACETYLTRANSFERASE"/>
    <property type="match status" value="1"/>
</dbReference>
<name>A0AA90H1Y5_9ACTN</name>
<comment type="caution">
    <text evidence="2">The sequence shown here is derived from an EMBL/GenBank/DDBJ whole genome shotgun (WGS) entry which is preliminary data.</text>
</comment>
<feature type="domain" description="N-acetyltransferase" evidence="1">
    <location>
        <begin position="11"/>
        <end position="179"/>
    </location>
</feature>
<dbReference type="AlphaFoldDB" id="A0AA90H1Y5"/>
<reference evidence="2" key="1">
    <citation type="submission" date="2023-05" db="EMBL/GenBank/DDBJ databases">
        <title>Streptantibioticus silvisoli sp. nov., acidotolerant actinomycetes 1 from pine litter.</title>
        <authorList>
            <person name="Swiecimska M."/>
            <person name="Golinska P."/>
            <person name="Sangal V."/>
            <person name="Wachnowicz B."/>
            <person name="Goodfellow M."/>
        </authorList>
    </citation>
    <scope>NUCLEOTIDE SEQUENCE</scope>
    <source>
        <strain evidence="2">SL13</strain>
    </source>
</reference>
<dbReference type="EMBL" id="JABXJJ020000033">
    <property type="protein sequence ID" value="MDI5972558.1"/>
    <property type="molecule type" value="Genomic_DNA"/>
</dbReference>
<dbReference type="PROSITE" id="PS51186">
    <property type="entry name" value="GNAT"/>
    <property type="match status" value="1"/>
</dbReference>